<name>A0ABM3H4X0_9MYRT</name>
<feature type="domain" description="TIR" evidence="1">
    <location>
        <begin position="10"/>
        <end position="176"/>
    </location>
</feature>
<accession>A0ABM3H4X0</accession>
<dbReference type="Gene3D" id="3.40.50.10140">
    <property type="entry name" value="Toll/interleukin-1 receptor homology (TIR) domain"/>
    <property type="match status" value="1"/>
</dbReference>
<dbReference type="PANTHER" id="PTHR11017:SF292">
    <property type="entry name" value="AAA+ ATPASE DOMAIN-CONTAINING PROTEIN"/>
    <property type="match status" value="1"/>
</dbReference>
<dbReference type="InterPro" id="IPR042197">
    <property type="entry name" value="Apaf_helical"/>
</dbReference>
<dbReference type="InterPro" id="IPR044974">
    <property type="entry name" value="Disease_R_plants"/>
</dbReference>
<dbReference type="InterPro" id="IPR000157">
    <property type="entry name" value="TIR_dom"/>
</dbReference>
<dbReference type="GeneID" id="115754034"/>
<reference evidence="3" key="1">
    <citation type="submission" date="2025-08" db="UniProtKB">
        <authorList>
            <consortium name="RefSeq"/>
        </authorList>
    </citation>
    <scope>IDENTIFICATION</scope>
    <source>
        <tissue evidence="3">Leaf</tissue>
    </source>
</reference>
<dbReference type="Gene3D" id="3.40.50.300">
    <property type="entry name" value="P-loop containing nucleotide triphosphate hydrolases"/>
    <property type="match status" value="1"/>
</dbReference>
<dbReference type="RefSeq" id="XP_048131656.1">
    <property type="nucleotide sequence ID" value="XM_048275699.1"/>
</dbReference>
<dbReference type="PANTHER" id="PTHR11017">
    <property type="entry name" value="LEUCINE-RICH REPEAT-CONTAINING PROTEIN"/>
    <property type="match status" value="1"/>
</dbReference>
<evidence type="ECO:0000313" key="3">
    <source>
        <dbReference type="RefSeq" id="XP_048131656.1"/>
    </source>
</evidence>
<dbReference type="PRINTS" id="PR00364">
    <property type="entry name" value="DISEASERSIST"/>
</dbReference>
<dbReference type="Pfam" id="PF01582">
    <property type="entry name" value="TIR"/>
    <property type="match status" value="1"/>
</dbReference>
<protein>
    <submittedName>
        <fullName evidence="3">Disease resistance protein Roq1-like</fullName>
    </submittedName>
</protein>
<dbReference type="Proteomes" id="UP000827889">
    <property type="component" value="Chromosome 3"/>
</dbReference>
<dbReference type="InterPro" id="IPR002182">
    <property type="entry name" value="NB-ARC"/>
</dbReference>
<dbReference type="InterPro" id="IPR027417">
    <property type="entry name" value="P-loop_NTPase"/>
</dbReference>
<dbReference type="SUPFAM" id="SSF52200">
    <property type="entry name" value="Toll/Interleukin receptor TIR domain"/>
    <property type="match status" value="1"/>
</dbReference>
<keyword evidence="2" id="KW-1185">Reference proteome</keyword>
<dbReference type="Pfam" id="PF00931">
    <property type="entry name" value="NB-ARC"/>
    <property type="match status" value="1"/>
</dbReference>
<evidence type="ECO:0000259" key="1">
    <source>
        <dbReference type="PROSITE" id="PS50104"/>
    </source>
</evidence>
<dbReference type="SUPFAM" id="SSF52540">
    <property type="entry name" value="P-loop containing nucleoside triphosphate hydrolases"/>
    <property type="match status" value="1"/>
</dbReference>
<evidence type="ECO:0000313" key="2">
    <source>
        <dbReference type="Proteomes" id="UP000827889"/>
    </source>
</evidence>
<proteinExistence type="predicted"/>
<dbReference type="SMART" id="SM00255">
    <property type="entry name" value="TIR"/>
    <property type="match status" value="1"/>
</dbReference>
<dbReference type="PROSITE" id="PS50104">
    <property type="entry name" value="TIR"/>
    <property type="match status" value="1"/>
</dbReference>
<dbReference type="Gene3D" id="1.10.8.430">
    <property type="entry name" value="Helical domain of apoptotic protease-activating factors"/>
    <property type="match status" value="1"/>
</dbReference>
<sequence length="422" mass="48114">MASSSSKRIRTYDVFLSFRGMDVRNNFVGHLYTALDQIGINTYIDSEELEKGEQITAALMEAIEESQIAVIVFSENYASSSFCLNELMKIMGRMQQKELIVWPVFYKVEPREVRTPREIYEEAMAIHEVKFGNDLNKVKRWNEALLDTGSLSGWHFTDGNEAELIQHIVQKISTQLDQMPLHVAKYLVGIDSRVQQLKTILNLQSKDDVMMVGLWGQGGVGKTTLARATYNVVFREFHGSSFLERVGEKSSNISNDLVALQEKLLSEILSGRKFTIHSVGKGSRLIENRLCKKKVLIILDDVDDECQLNALARNCKWFGKGSRIIITTRDRHLLTTHGVHHDHIYEVKVLQNGETLHLFRKHAFLGNRKIEISSNLVDRVLNYARGLPLALVVLVSFLCGRGEREWKSILQKLSKIPDKKNQ</sequence>
<gene>
    <name evidence="3" type="primary">LOC115754034</name>
</gene>
<dbReference type="InterPro" id="IPR035897">
    <property type="entry name" value="Toll_tir_struct_dom_sf"/>
</dbReference>
<organism evidence="2 3">
    <name type="scientific">Rhodamnia argentea</name>
    <dbReference type="NCBI Taxonomy" id="178133"/>
    <lineage>
        <taxon>Eukaryota</taxon>
        <taxon>Viridiplantae</taxon>
        <taxon>Streptophyta</taxon>
        <taxon>Embryophyta</taxon>
        <taxon>Tracheophyta</taxon>
        <taxon>Spermatophyta</taxon>
        <taxon>Magnoliopsida</taxon>
        <taxon>eudicotyledons</taxon>
        <taxon>Gunneridae</taxon>
        <taxon>Pentapetalae</taxon>
        <taxon>rosids</taxon>
        <taxon>malvids</taxon>
        <taxon>Myrtales</taxon>
        <taxon>Myrtaceae</taxon>
        <taxon>Myrtoideae</taxon>
        <taxon>Myrteae</taxon>
        <taxon>Australasian group</taxon>
        <taxon>Rhodamnia</taxon>
    </lineage>
</organism>